<dbReference type="EMBL" id="CAMXCT030000073">
    <property type="protein sequence ID" value="CAL4760722.1"/>
    <property type="molecule type" value="Genomic_DNA"/>
</dbReference>
<dbReference type="Pfam" id="PF13883">
    <property type="entry name" value="CREG_beta-barrel"/>
    <property type="match status" value="1"/>
</dbReference>
<dbReference type="PANTHER" id="PTHR13343">
    <property type="entry name" value="CREG1 PROTEIN"/>
    <property type="match status" value="1"/>
</dbReference>
<keyword evidence="5" id="KW-1185">Reference proteome</keyword>
<reference evidence="4 5" key="2">
    <citation type="submission" date="2024-05" db="EMBL/GenBank/DDBJ databases">
        <authorList>
            <person name="Chen Y."/>
            <person name="Shah S."/>
            <person name="Dougan E. K."/>
            <person name="Thang M."/>
            <person name="Chan C."/>
        </authorList>
    </citation>
    <scope>NUCLEOTIDE SEQUENCE [LARGE SCALE GENOMIC DNA]</scope>
</reference>
<gene>
    <name evidence="3" type="ORF">C1SCF055_LOCUS1918</name>
</gene>
<evidence type="ECO:0000313" key="4">
    <source>
        <dbReference type="EMBL" id="CAL4760722.1"/>
    </source>
</evidence>
<dbReference type="EMBL" id="CAMXCT020000073">
    <property type="protein sequence ID" value="CAL1126785.1"/>
    <property type="molecule type" value="Genomic_DNA"/>
</dbReference>
<evidence type="ECO:0000313" key="5">
    <source>
        <dbReference type="Proteomes" id="UP001152797"/>
    </source>
</evidence>
<feature type="domain" description="CREG-like beta-barrel" evidence="2">
    <location>
        <begin position="15"/>
        <end position="98"/>
    </location>
</feature>
<protein>
    <submittedName>
        <fullName evidence="4">Protein CREG1</fullName>
    </submittedName>
</protein>
<dbReference type="InterPro" id="IPR012349">
    <property type="entry name" value="Split_barrel_FMN-bd"/>
</dbReference>
<evidence type="ECO:0000259" key="2">
    <source>
        <dbReference type="Pfam" id="PF13883"/>
    </source>
</evidence>
<dbReference type="Proteomes" id="UP001152797">
    <property type="component" value="Unassembled WGS sequence"/>
</dbReference>
<evidence type="ECO:0000313" key="3">
    <source>
        <dbReference type="EMBL" id="CAI3973410.1"/>
    </source>
</evidence>
<dbReference type="SUPFAM" id="SSF50475">
    <property type="entry name" value="FMN-binding split barrel"/>
    <property type="match status" value="1"/>
</dbReference>
<evidence type="ECO:0000256" key="1">
    <source>
        <dbReference type="SAM" id="MobiDB-lite"/>
    </source>
</evidence>
<accession>A0A9P1BIP6</accession>
<reference evidence="3" key="1">
    <citation type="submission" date="2022-10" db="EMBL/GenBank/DDBJ databases">
        <authorList>
            <person name="Chen Y."/>
            <person name="Dougan E. K."/>
            <person name="Chan C."/>
            <person name="Rhodes N."/>
            <person name="Thang M."/>
        </authorList>
    </citation>
    <scope>NUCLEOTIDE SEQUENCE</scope>
</reference>
<dbReference type="AlphaFoldDB" id="A0A9P1BIP6"/>
<dbReference type="OrthoDB" id="46836at2759"/>
<sequence>MPAALTVSEAEIDSSRCNRKSPSLDPEDPRCAKLTLSGNLTKSSGADIAIGKAVLFARHPQMQHWPSSHHFEVHELILRDIWLIDFFGGGELIAVADFLAAAPKHTTPYADGATAVEGAIAMKPPPYFKVAERARWLMYHSSWCALGTNSVRLMAPWGNVRSLADGLGKNSTGLPMLYLPTPDPPAWTCMLTAG</sequence>
<proteinExistence type="predicted"/>
<dbReference type="EMBL" id="CAMXCT010000073">
    <property type="protein sequence ID" value="CAI3973410.1"/>
    <property type="molecule type" value="Genomic_DNA"/>
</dbReference>
<dbReference type="InterPro" id="IPR055343">
    <property type="entry name" value="CREG_beta-barrel"/>
</dbReference>
<dbReference type="Gene3D" id="2.30.110.10">
    <property type="entry name" value="Electron Transport, Fmn-binding Protein, Chain A"/>
    <property type="match status" value="2"/>
</dbReference>
<feature type="region of interest" description="Disordered" evidence="1">
    <location>
        <begin position="1"/>
        <end position="29"/>
    </location>
</feature>
<dbReference type="PANTHER" id="PTHR13343:SF17">
    <property type="entry name" value="CELLULAR REPRESSOR OF E1A-STIMULATED GENES, ISOFORM A"/>
    <property type="match status" value="1"/>
</dbReference>
<organism evidence="3">
    <name type="scientific">Cladocopium goreaui</name>
    <dbReference type="NCBI Taxonomy" id="2562237"/>
    <lineage>
        <taxon>Eukaryota</taxon>
        <taxon>Sar</taxon>
        <taxon>Alveolata</taxon>
        <taxon>Dinophyceae</taxon>
        <taxon>Suessiales</taxon>
        <taxon>Symbiodiniaceae</taxon>
        <taxon>Cladocopium</taxon>
    </lineage>
</organism>
<comment type="caution">
    <text evidence="3">The sequence shown here is derived from an EMBL/GenBank/DDBJ whole genome shotgun (WGS) entry which is preliminary data.</text>
</comment>
<name>A0A9P1BIP6_9DINO</name>
<dbReference type="GO" id="GO:0005737">
    <property type="term" value="C:cytoplasm"/>
    <property type="evidence" value="ECO:0007669"/>
    <property type="project" value="UniProtKB-ARBA"/>
</dbReference>
<dbReference type="GO" id="GO:0005615">
    <property type="term" value="C:extracellular space"/>
    <property type="evidence" value="ECO:0007669"/>
    <property type="project" value="TreeGrafter"/>
</dbReference>